<comment type="caution">
    <text evidence="2">The sequence shown here is derived from an EMBL/GenBank/DDBJ whole genome shotgun (WGS) entry which is preliminary data.</text>
</comment>
<proteinExistence type="predicted"/>
<feature type="transmembrane region" description="Helical" evidence="1">
    <location>
        <begin position="46"/>
        <end position="67"/>
    </location>
</feature>
<dbReference type="RefSeq" id="WP_179604798.1">
    <property type="nucleotide sequence ID" value="NZ_BAABEH010000001.1"/>
</dbReference>
<name>A0A853CQ44_9MICO</name>
<organism evidence="2 3">
    <name type="scientific">Leifsonia shinshuensis</name>
    <dbReference type="NCBI Taxonomy" id="150026"/>
    <lineage>
        <taxon>Bacteria</taxon>
        <taxon>Bacillati</taxon>
        <taxon>Actinomycetota</taxon>
        <taxon>Actinomycetes</taxon>
        <taxon>Micrococcales</taxon>
        <taxon>Microbacteriaceae</taxon>
        <taxon>Leifsonia</taxon>
    </lineage>
</organism>
<accession>A0A853CQ44</accession>
<evidence type="ECO:0000313" key="3">
    <source>
        <dbReference type="Proteomes" id="UP000578352"/>
    </source>
</evidence>
<dbReference type="EMBL" id="JACCFL010000001">
    <property type="protein sequence ID" value="NYJ22787.1"/>
    <property type="molecule type" value="Genomic_DNA"/>
</dbReference>
<gene>
    <name evidence="2" type="ORF">HNR13_001074</name>
</gene>
<keyword evidence="1" id="KW-1133">Transmembrane helix</keyword>
<protein>
    <submittedName>
        <fullName evidence="2">ABC-type spermidine/putrescine transport system permease subunit II</fullName>
    </submittedName>
</protein>
<keyword evidence="1" id="KW-0812">Transmembrane</keyword>
<evidence type="ECO:0000313" key="2">
    <source>
        <dbReference type="EMBL" id="NYJ22787.1"/>
    </source>
</evidence>
<dbReference type="AlphaFoldDB" id="A0A853CQ44"/>
<evidence type="ECO:0000256" key="1">
    <source>
        <dbReference type="SAM" id="Phobius"/>
    </source>
</evidence>
<dbReference type="Proteomes" id="UP000578352">
    <property type="component" value="Unassembled WGS sequence"/>
</dbReference>
<reference evidence="2 3" key="1">
    <citation type="submission" date="2020-07" db="EMBL/GenBank/DDBJ databases">
        <title>Sequencing the genomes of 1000 actinobacteria strains.</title>
        <authorList>
            <person name="Klenk H.-P."/>
        </authorList>
    </citation>
    <scope>NUCLEOTIDE SEQUENCE [LARGE SCALE GENOMIC DNA]</scope>
    <source>
        <strain evidence="2 3">DSM 15165</strain>
    </source>
</reference>
<keyword evidence="1" id="KW-0472">Membrane</keyword>
<sequence>MTVAGAVWVLIALASLDDAARSASTLPTLPVHTYAQYTSAVTPDDTGVVLGVVVLVLGVALLLAGALGSARRARVA</sequence>